<accession>A0ABN0UJ66</accession>
<dbReference type="CDD" id="cd00531">
    <property type="entry name" value="NTF2_like"/>
    <property type="match status" value="1"/>
</dbReference>
<gene>
    <name evidence="2" type="ORF">GCM10009539_41370</name>
</gene>
<feature type="domain" description="SnoaL-like" evidence="1">
    <location>
        <begin position="8"/>
        <end position="114"/>
    </location>
</feature>
<sequence>MPAADLFRHLLDGLSSDDWTQLAALYAEDAHVTIPLALPEPTVLNGRAEIAEHFARMTSLPVRFAVTKLVVHETVDPDVAIAEFDYDVEVTTTGARVRVSNVQYLRSRDGLIAETHDYHDHARLGRVLANATS</sequence>
<keyword evidence="3" id="KW-1185">Reference proteome</keyword>
<evidence type="ECO:0000313" key="3">
    <source>
        <dbReference type="Proteomes" id="UP001500967"/>
    </source>
</evidence>
<dbReference type="EMBL" id="BAAAGX010000016">
    <property type="protein sequence ID" value="GAA0251918.1"/>
    <property type="molecule type" value="Genomic_DNA"/>
</dbReference>
<comment type="caution">
    <text evidence="2">The sequence shown here is derived from an EMBL/GenBank/DDBJ whole genome shotgun (WGS) entry which is preliminary data.</text>
</comment>
<dbReference type="SUPFAM" id="SSF54427">
    <property type="entry name" value="NTF2-like"/>
    <property type="match status" value="1"/>
</dbReference>
<dbReference type="Pfam" id="PF12680">
    <property type="entry name" value="SnoaL_2"/>
    <property type="match status" value="1"/>
</dbReference>
<reference evidence="2 3" key="1">
    <citation type="journal article" date="2019" name="Int. J. Syst. Evol. Microbiol.">
        <title>The Global Catalogue of Microorganisms (GCM) 10K type strain sequencing project: providing services to taxonomists for standard genome sequencing and annotation.</title>
        <authorList>
            <consortium name="The Broad Institute Genomics Platform"/>
            <consortium name="The Broad Institute Genome Sequencing Center for Infectious Disease"/>
            <person name="Wu L."/>
            <person name="Ma J."/>
        </authorList>
    </citation>
    <scope>NUCLEOTIDE SEQUENCE [LARGE SCALE GENOMIC DNA]</scope>
    <source>
        <strain evidence="2 3">JCM 10425</strain>
    </source>
</reference>
<dbReference type="InterPro" id="IPR037401">
    <property type="entry name" value="SnoaL-like"/>
</dbReference>
<name>A0ABN0UJ66_9ACTN</name>
<dbReference type="InterPro" id="IPR032710">
    <property type="entry name" value="NTF2-like_dom_sf"/>
</dbReference>
<evidence type="ECO:0000259" key="1">
    <source>
        <dbReference type="Pfam" id="PF12680"/>
    </source>
</evidence>
<dbReference type="Gene3D" id="3.10.450.50">
    <property type="match status" value="1"/>
</dbReference>
<organism evidence="2 3">
    <name type="scientific">Cryptosporangium japonicum</name>
    <dbReference type="NCBI Taxonomy" id="80872"/>
    <lineage>
        <taxon>Bacteria</taxon>
        <taxon>Bacillati</taxon>
        <taxon>Actinomycetota</taxon>
        <taxon>Actinomycetes</taxon>
        <taxon>Cryptosporangiales</taxon>
        <taxon>Cryptosporangiaceae</taxon>
        <taxon>Cryptosporangium</taxon>
    </lineage>
</organism>
<proteinExistence type="predicted"/>
<dbReference type="Proteomes" id="UP001500967">
    <property type="component" value="Unassembled WGS sequence"/>
</dbReference>
<dbReference type="RefSeq" id="WP_344650507.1">
    <property type="nucleotide sequence ID" value="NZ_BAAAGX010000016.1"/>
</dbReference>
<evidence type="ECO:0000313" key="2">
    <source>
        <dbReference type="EMBL" id="GAA0251918.1"/>
    </source>
</evidence>
<protein>
    <recommendedName>
        <fullName evidence="1">SnoaL-like domain-containing protein</fullName>
    </recommendedName>
</protein>